<dbReference type="PANTHER" id="PTHR43591">
    <property type="entry name" value="METHYLTRANSFERASE"/>
    <property type="match status" value="1"/>
</dbReference>
<dbReference type="PANTHER" id="PTHR43591:SF31">
    <property type="entry name" value="LAEA-LIKE, PUTATIVE (AFU_ORTHOLOGUE AFUA_8G01930)-RELATED"/>
    <property type="match status" value="1"/>
</dbReference>
<dbReference type="GO" id="GO:0008168">
    <property type="term" value="F:methyltransferase activity"/>
    <property type="evidence" value="ECO:0007669"/>
    <property type="project" value="UniProtKB-KW"/>
</dbReference>
<proteinExistence type="predicted"/>
<organism evidence="1 2">
    <name type="scientific">Talaromyces proteolyticus</name>
    <dbReference type="NCBI Taxonomy" id="1131652"/>
    <lineage>
        <taxon>Eukaryota</taxon>
        <taxon>Fungi</taxon>
        <taxon>Dikarya</taxon>
        <taxon>Ascomycota</taxon>
        <taxon>Pezizomycotina</taxon>
        <taxon>Eurotiomycetes</taxon>
        <taxon>Eurotiomycetidae</taxon>
        <taxon>Eurotiales</taxon>
        <taxon>Trichocomaceae</taxon>
        <taxon>Talaromyces</taxon>
        <taxon>Talaromyces sect. Bacilispori</taxon>
    </lineage>
</organism>
<evidence type="ECO:0000313" key="2">
    <source>
        <dbReference type="Proteomes" id="UP001201262"/>
    </source>
</evidence>
<comment type="caution">
    <text evidence="1">The sequence shown here is derived from an EMBL/GenBank/DDBJ whole genome shotgun (WGS) entry which is preliminary data.</text>
</comment>
<dbReference type="AlphaFoldDB" id="A0AAD4PWK1"/>
<evidence type="ECO:0000313" key="1">
    <source>
        <dbReference type="EMBL" id="KAH8692097.1"/>
    </source>
</evidence>
<dbReference type="SUPFAM" id="SSF53335">
    <property type="entry name" value="S-adenosyl-L-methionine-dependent methyltransferases"/>
    <property type="match status" value="1"/>
</dbReference>
<dbReference type="CDD" id="cd02440">
    <property type="entry name" value="AdoMet_MTases"/>
    <property type="match status" value="1"/>
</dbReference>
<keyword evidence="1" id="KW-0808">Transferase</keyword>
<dbReference type="Proteomes" id="UP001201262">
    <property type="component" value="Unassembled WGS sequence"/>
</dbReference>
<keyword evidence="2" id="KW-1185">Reference proteome</keyword>
<dbReference type="GeneID" id="70249642"/>
<dbReference type="RefSeq" id="XP_046068094.1">
    <property type="nucleotide sequence ID" value="XM_046219355.1"/>
</dbReference>
<dbReference type="EMBL" id="JAJTJA010000011">
    <property type="protein sequence ID" value="KAH8692097.1"/>
    <property type="molecule type" value="Genomic_DNA"/>
</dbReference>
<accession>A0AAD4PWK1</accession>
<dbReference type="InterPro" id="IPR029063">
    <property type="entry name" value="SAM-dependent_MTases_sf"/>
</dbReference>
<dbReference type="GO" id="GO:0032259">
    <property type="term" value="P:methylation"/>
    <property type="evidence" value="ECO:0007669"/>
    <property type="project" value="UniProtKB-KW"/>
</dbReference>
<dbReference type="Gene3D" id="3.40.50.150">
    <property type="entry name" value="Vaccinia Virus protein VP39"/>
    <property type="match status" value="1"/>
</dbReference>
<dbReference type="Pfam" id="PF13489">
    <property type="entry name" value="Methyltransf_23"/>
    <property type="match status" value="1"/>
</dbReference>
<keyword evidence="1" id="KW-0489">Methyltransferase</keyword>
<name>A0AAD4PWK1_9EURO</name>
<protein>
    <submittedName>
        <fullName evidence="1">S-adenosyl-L-methionine-dependent methyltransferase</fullName>
    </submittedName>
</protein>
<reference evidence="1" key="1">
    <citation type="submission" date="2021-12" db="EMBL/GenBank/DDBJ databases">
        <title>Convergent genome expansion in fungi linked to evolution of root-endophyte symbiosis.</title>
        <authorList>
            <consortium name="DOE Joint Genome Institute"/>
            <person name="Ke Y.-H."/>
            <person name="Bonito G."/>
            <person name="Liao H.-L."/>
            <person name="Looney B."/>
            <person name="Rojas-Flechas A."/>
            <person name="Nash J."/>
            <person name="Hameed K."/>
            <person name="Schadt C."/>
            <person name="Martin F."/>
            <person name="Crous P.W."/>
            <person name="Miettinen O."/>
            <person name="Magnuson J.K."/>
            <person name="Labbe J."/>
            <person name="Jacobson D."/>
            <person name="Doktycz M.J."/>
            <person name="Veneault-Fourrey C."/>
            <person name="Kuo A."/>
            <person name="Mondo S."/>
            <person name="Calhoun S."/>
            <person name="Riley R."/>
            <person name="Ohm R."/>
            <person name="LaButti K."/>
            <person name="Andreopoulos B."/>
            <person name="Pangilinan J."/>
            <person name="Nolan M."/>
            <person name="Tritt A."/>
            <person name="Clum A."/>
            <person name="Lipzen A."/>
            <person name="Daum C."/>
            <person name="Barry K."/>
            <person name="Grigoriev I.V."/>
            <person name="Vilgalys R."/>
        </authorList>
    </citation>
    <scope>NUCLEOTIDE SEQUENCE</scope>
    <source>
        <strain evidence="1">PMI_201</strain>
    </source>
</reference>
<gene>
    <name evidence="1" type="ORF">BGW36DRAFT_41669</name>
</gene>
<sequence>MSLRSSLMMPHHENGRIYHGFNNGSKLAQIYRKKHDYVLPSDEEENDRLDLQHHIFLLTFDARLYNCPVDKSKTMHNVLDIGTGTGIWALDFADTHPEASVLGVDIGANQPSFVPPNLSFLVDDLENQWAFSHKFEFIYSRMMTGSIANWPRLFEQAFENLNPGGYMELADISFPARVDDDSYPENSALRRWSDLMLESAKKLGRYANSAALYKRQMIDAGFVDVVETIYPWPTNHWPKDPKLKELGRWVLQDVGYNLSGISMALFTRGLRWTAAEVEVFLVDVRKEFKDAKIHCYFPIYVVWGRKPDTPSSS</sequence>